<evidence type="ECO:0000256" key="2">
    <source>
        <dbReference type="ARBA" id="ARBA00008809"/>
    </source>
</evidence>
<dbReference type="InterPro" id="IPR016024">
    <property type="entry name" value="ARM-type_fold"/>
</dbReference>
<dbReference type="InterPro" id="IPR006887">
    <property type="entry name" value="P4R3-like_central_dom"/>
</dbReference>
<dbReference type="Pfam" id="PF04802">
    <property type="entry name" value="PP4R3"/>
    <property type="match status" value="1"/>
</dbReference>
<dbReference type="PANTHER" id="PTHR23318">
    <property type="entry name" value="ATP SYNTHASE GAMMA-RELATED"/>
    <property type="match status" value="1"/>
</dbReference>
<dbReference type="EMBL" id="JAIFTH010000106">
    <property type="protein sequence ID" value="KAG9510636.1"/>
    <property type="molecule type" value="Genomic_DNA"/>
</dbReference>
<evidence type="ECO:0000259" key="4">
    <source>
        <dbReference type="Pfam" id="PF04802"/>
    </source>
</evidence>
<dbReference type="Gene3D" id="2.30.29.30">
    <property type="entry name" value="Pleckstrin-homology domain (PH domain)/Phosphotyrosine-binding domain (PTB)"/>
    <property type="match status" value="1"/>
</dbReference>
<dbReference type="InterPro" id="IPR011993">
    <property type="entry name" value="PH-like_dom_sf"/>
</dbReference>
<comment type="caution">
    <text evidence="6">The sequence shown here is derived from an EMBL/GenBank/DDBJ whole genome shotgun (WGS) entry which is preliminary data.</text>
</comment>
<feature type="domain" description="PP4R3 EVH1-like" evidence="5">
    <location>
        <begin position="6"/>
        <end position="100"/>
    </location>
</feature>
<evidence type="ECO:0000259" key="5">
    <source>
        <dbReference type="Pfam" id="PF22972"/>
    </source>
</evidence>
<dbReference type="Pfam" id="PF22972">
    <property type="entry name" value="EVH1_PP4R3"/>
    <property type="match status" value="1"/>
</dbReference>
<dbReference type="SUPFAM" id="SSF48371">
    <property type="entry name" value="ARM repeat"/>
    <property type="match status" value="1"/>
</dbReference>
<protein>
    <submittedName>
        <fullName evidence="6">Serine/threonine-protein phosphatase 4 regulatory subunit 3</fullName>
    </submittedName>
</protein>
<name>A0ABQ7SB64_9ACAR</name>
<comment type="subcellular location">
    <subcellularLocation>
        <location evidence="1">Nucleus</location>
    </subcellularLocation>
</comment>
<evidence type="ECO:0000256" key="3">
    <source>
        <dbReference type="ARBA" id="ARBA00023242"/>
    </source>
</evidence>
<reference evidence="6 7" key="1">
    <citation type="submission" date="2020-10" db="EMBL/GenBank/DDBJ databases">
        <authorList>
            <person name="Klimov P.B."/>
            <person name="Dyachkov S.M."/>
            <person name="Chetverikov P.E."/>
        </authorList>
    </citation>
    <scope>NUCLEOTIDE SEQUENCE [LARGE SCALE GENOMIC DNA]</scope>
    <source>
        <strain evidence="6">BMOC 18-1129-001#AD2665</strain>
        <tissue evidence="6">Entire mites</tissue>
    </source>
</reference>
<dbReference type="InterPro" id="IPR051137">
    <property type="entry name" value="PP4R3-like"/>
</dbReference>
<keyword evidence="7" id="KW-1185">Reference proteome</keyword>
<keyword evidence="3" id="KW-0539">Nucleus</keyword>
<evidence type="ECO:0000313" key="6">
    <source>
        <dbReference type="EMBL" id="KAG9510636.1"/>
    </source>
</evidence>
<gene>
    <name evidence="6" type="primary">smek1</name>
    <name evidence="6" type="ORF">GZH46_00818</name>
</gene>
<feature type="domain" description="Serine/threonine-protein phosphatase 4 regulatory subunit 3-like central" evidence="4">
    <location>
        <begin position="130"/>
        <end position="622"/>
    </location>
</feature>
<comment type="similarity">
    <text evidence="2">Belongs to the SMEK family.</text>
</comment>
<dbReference type="InterPro" id="IPR055236">
    <property type="entry name" value="EVH1_PP4R3"/>
</dbReference>
<sequence length="647" mass="75991">MSVDTRRRVKVYALNADRQWDDKGTGHVALTAFHDGMSLVVKSEDDGSIILDSKIHMDTQYQKQQHTLIVWTESDNFDLALSFQEKECCDEIYHKICSFQGKDPSFEGVDDEEEDIVLETIPCQLEELDQIHEQIQSCLPTARRRELLAEEYVSSGYIPKLLEIFTTCEEKQDLPSLHKLYEIFKNMFILNKSQLLEVLLADANLRDVIGVLEYDPSLTSIDDRKRHREFLEKESKFKQVIEFGNPELVDKIHQTYRMQYLQDVVLPAPTIYEENLYTTLSNMLFFSKVEIVSNILDNENFLRELIFKIINQDTVLNDRRDLVSFLKEFCTFSQILPPEKRESFFKILASIRVLSAVEVSLTSDDLAIRAAATDIFTFFVDYNPNMIREYALDQQVLTPDDADHSILNIVIDKITTDPDPDLGTATQLSNVMRLILDPDNGMLSTDKEKEQFLLYFYRNCMHVLLRPVYEAAVDERPYDHRRTAQLLSIILEMLTYFFEHHGYHLRDYIVHKSLLRRILVFLKSRHTFLVLSTIRFLRRLVATKDEFYYRFLIHSNIFSPIVQILTANKRRYNLLDSAILEMFEFILNEEITILLEHLESKFGDVLDELDYVETFKNLREKCAKLKEKCNDIQSERELKRLKTDEYI</sequence>
<dbReference type="Proteomes" id="UP000825002">
    <property type="component" value="Unassembled WGS sequence"/>
</dbReference>
<evidence type="ECO:0000256" key="1">
    <source>
        <dbReference type="ARBA" id="ARBA00004123"/>
    </source>
</evidence>
<feature type="non-terminal residue" evidence="6">
    <location>
        <position position="647"/>
    </location>
</feature>
<proteinExistence type="inferred from homology"/>
<dbReference type="SUPFAM" id="SSF50729">
    <property type="entry name" value="PH domain-like"/>
    <property type="match status" value="1"/>
</dbReference>
<organism evidence="6 7">
    <name type="scientific">Fragariocoptes setiger</name>
    <dbReference type="NCBI Taxonomy" id="1670756"/>
    <lineage>
        <taxon>Eukaryota</taxon>
        <taxon>Metazoa</taxon>
        <taxon>Ecdysozoa</taxon>
        <taxon>Arthropoda</taxon>
        <taxon>Chelicerata</taxon>
        <taxon>Arachnida</taxon>
        <taxon>Acari</taxon>
        <taxon>Acariformes</taxon>
        <taxon>Trombidiformes</taxon>
        <taxon>Prostigmata</taxon>
        <taxon>Eupodina</taxon>
        <taxon>Eriophyoidea</taxon>
        <taxon>Phytoptidae</taxon>
        <taxon>Fragariocoptes</taxon>
    </lineage>
</organism>
<dbReference type="PANTHER" id="PTHR23318:SF0">
    <property type="entry name" value="SERINE_THREONINE-PROTEIN PHOSPHATASE 4 REGULATORY SUBUNIT 3"/>
    <property type="match status" value="1"/>
</dbReference>
<accession>A0ABQ7SB64</accession>
<evidence type="ECO:0000313" key="7">
    <source>
        <dbReference type="Proteomes" id="UP000825002"/>
    </source>
</evidence>